<organism evidence="7 8">
    <name type="scientific">Teichococcus globiformis</name>
    <dbReference type="NCBI Taxonomy" id="2307229"/>
    <lineage>
        <taxon>Bacteria</taxon>
        <taxon>Pseudomonadati</taxon>
        <taxon>Pseudomonadota</taxon>
        <taxon>Alphaproteobacteria</taxon>
        <taxon>Acetobacterales</taxon>
        <taxon>Roseomonadaceae</taxon>
        <taxon>Roseomonas</taxon>
    </lineage>
</organism>
<evidence type="ECO:0000256" key="4">
    <source>
        <dbReference type="ARBA" id="ARBA00023139"/>
    </source>
</evidence>
<keyword evidence="3" id="KW-0472">Membrane</keyword>
<reference evidence="8" key="1">
    <citation type="journal article" date="2019" name="Int. J. Syst. Evol. Microbiol.">
        <title>The Global Catalogue of Microorganisms (GCM) 10K type strain sequencing project: providing services to taxonomists for standard genome sequencing and annotation.</title>
        <authorList>
            <consortium name="The Broad Institute Genomics Platform"/>
            <consortium name="The Broad Institute Genome Sequencing Center for Infectious Disease"/>
            <person name="Wu L."/>
            <person name="Ma J."/>
        </authorList>
    </citation>
    <scope>NUCLEOTIDE SEQUENCE [LARGE SCALE GENOMIC DNA]</scope>
    <source>
        <strain evidence="8">KCTC 52094</strain>
    </source>
</reference>
<proteinExistence type="inferred from homology"/>
<name>A0ABV7FVZ2_9PROT</name>
<evidence type="ECO:0000256" key="2">
    <source>
        <dbReference type="ARBA" id="ARBA00022729"/>
    </source>
</evidence>
<dbReference type="PROSITE" id="PS51318">
    <property type="entry name" value="TAT"/>
    <property type="match status" value="1"/>
</dbReference>
<dbReference type="Pfam" id="PF03180">
    <property type="entry name" value="Lipoprotein_9"/>
    <property type="match status" value="1"/>
</dbReference>
<keyword evidence="4" id="KW-0564">Palmitate</keyword>
<dbReference type="InterPro" id="IPR006311">
    <property type="entry name" value="TAT_signal"/>
</dbReference>
<dbReference type="EMBL" id="JBHRTN010000007">
    <property type="protein sequence ID" value="MFC3124547.1"/>
    <property type="molecule type" value="Genomic_DNA"/>
</dbReference>
<dbReference type="InterPro" id="IPR004872">
    <property type="entry name" value="Lipoprotein_NlpA"/>
</dbReference>
<protein>
    <recommendedName>
        <fullName evidence="6">Lipoprotein</fullName>
    </recommendedName>
</protein>
<gene>
    <name evidence="7" type="ORF">ACFOD4_05680</name>
</gene>
<dbReference type="PIRSF" id="PIRSF002854">
    <property type="entry name" value="MetQ"/>
    <property type="match status" value="1"/>
</dbReference>
<accession>A0ABV7FVZ2</accession>
<sequence length="279" mass="30276">MPDRRSLLLAGGALMLPALIPSLLLPGRPVQAQEAGIGTEARPLRIGVTAGPHAQVMEKVRDIAARDGLIIRIFEFSDYVQPNMALDSGDLDANSFQTQPFLDQTVRDRRLRLVSVAKTLTFPMGIYSRRLKSVDALPNGGRIAIPNDPTQGGRGLLLFAQAGAIRLPPNPDVSVNVADIVENPKRLRILELEAAQLPRALDDVDAAAINTNFAITAGLQPTRDAIAIEGQDSPYSNRIVVRQGDEEKPWVGKLVRAYQNDEVRNFVAETFSGSVIPGF</sequence>
<dbReference type="Proteomes" id="UP001595593">
    <property type="component" value="Unassembled WGS sequence"/>
</dbReference>
<evidence type="ECO:0000256" key="5">
    <source>
        <dbReference type="ARBA" id="ARBA00023288"/>
    </source>
</evidence>
<comment type="subcellular location">
    <subcellularLocation>
        <location evidence="1">Membrane</location>
        <topology evidence="1">Lipid-anchor</topology>
    </subcellularLocation>
</comment>
<dbReference type="Gene3D" id="3.40.190.10">
    <property type="entry name" value="Periplasmic binding protein-like II"/>
    <property type="match status" value="2"/>
</dbReference>
<dbReference type="PANTHER" id="PTHR30429">
    <property type="entry name" value="D-METHIONINE-BINDING LIPOPROTEIN METQ"/>
    <property type="match status" value="1"/>
</dbReference>
<evidence type="ECO:0000313" key="7">
    <source>
        <dbReference type="EMBL" id="MFC3124547.1"/>
    </source>
</evidence>
<keyword evidence="2" id="KW-0732">Signal</keyword>
<evidence type="ECO:0000313" key="8">
    <source>
        <dbReference type="Proteomes" id="UP001595593"/>
    </source>
</evidence>
<dbReference type="PANTHER" id="PTHR30429:SF1">
    <property type="entry name" value="D-METHIONINE-BINDING LIPOPROTEIN METQ-RELATED"/>
    <property type="match status" value="1"/>
</dbReference>
<dbReference type="RefSeq" id="WP_379594969.1">
    <property type="nucleotide sequence ID" value="NZ_JBHRTN010000007.1"/>
</dbReference>
<dbReference type="SUPFAM" id="SSF53850">
    <property type="entry name" value="Periplasmic binding protein-like II"/>
    <property type="match status" value="1"/>
</dbReference>
<keyword evidence="8" id="KW-1185">Reference proteome</keyword>
<evidence type="ECO:0000256" key="6">
    <source>
        <dbReference type="PIRNR" id="PIRNR002854"/>
    </source>
</evidence>
<comment type="similarity">
    <text evidence="6">Belongs to the nlpA lipoprotein family.</text>
</comment>
<keyword evidence="5 6" id="KW-0449">Lipoprotein</keyword>
<evidence type="ECO:0000256" key="3">
    <source>
        <dbReference type="ARBA" id="ARBA00023136"/>
    </source>
</evidence>
<evidence type="ECO:0000256" key="1">
    <source>
        <dbReference type="ARBA" id="ARBA00004635"/>
    </source>
</evidence>
<comment type="caution">
    <text evidence="7">The sequence shown here is derived from an EMBL/GenBank/DDBJ whole genome shotgun (WGS) entry which is preliminary data.</text>
</comment>